<accession>A0A3B8WIE6</accession>
<organism evidence="1 2">
    <name type="scientific">Marinobacter nauticus</name>
    <name type="common">Marinobacter hydrocarbonoclasticus</name>
    <name type="synonym">Marinobacter aquaeolei</name>
    <dbReference type="NCBI Taxonomy" id="2743"/>
    <lineage>
        <taxon>Bacteria</taxon>
        <taxon>Pseudomonadati</taxon>
        <taxon>Pseudomonadota</taxon>
        <taxon>Gammaproteobacteria</taxon>
        <taxon>Pseudomonadales</taxon>
        <taxon>Marinobacteraceae</taxon>
        <taxon>Marinobacter</taxon>
    </lineage>
</organism>
<comment type="caution">
    <text evidence="1">The sequence shown here is derived from an EMBL/GenBank/DDBJ whole genome shotgun (WGS) entry which is preliminary data.</text>
</comment>
<name>A0A3B8WIE6_MARNT</name>
<dbReference type="AlphaFoldDB" id="A0A3B8WIE6"/>
<protein>
    <submittedName>
        <fullName evidence="1">dTDP-4-dehydrorhamnose reductase</fullName>
    </submittedName>
</protein>
<gene>
    <name evidence="1" type="ORF">DCF82_10510</name>
</gene>
<reference evidence="1 2" key="1">
    <citation type="journal article" date="2018" name="Nat. Biotechnol.">
        <title>A standardized bacterial taxonomy based on genome phylogeny substantially revises the tree of life.</title>
        <authorList>
            <person name="Parks D.H."/>
            <person name="Chuvochina M."/>
            <person name="Waite D.W."/>
            <person name="Rinke C."/>
            <person name="Skarshewski A."/>
            <person name="Chaumeil P.A."/>
            <person name="Hugenholtz P."/>
        </authorList>
    </citation>
    <scope>NUCLEOTIDE SEQUENCE [LARGE SCALE GENOMIC DNA]</scope>
    <source>
        <strain evidence="1">UBA9049</strain>
    </source>
</reference>
<proteinExistence type="predicted"/>
<evidence type="ECO:0000313" key="2">
    <source>
        <dbReference type="Proteomes" id="UP000261325"/>
    </source>
</evidence>
<feature type="non-terminal residue" evidence="1">
    <location>
        <position position="1"/>
    </location>
</feature>
<evidence type="ECO:0000313" key="1">
    <source>
        <dbReference type="EMBL" id="HAC28230.1"/>
    </source>
</evidence>
<sequence>EEINLYELGLAIAGMPGIPEGIKVVDEVPDWGHIEPVNTTMVCTKIRNTFGIKQMPWRTWLSEEVAMLKESNSAERVPANS</sequence>
<dbReference type="Proteomes" id="UP000261325">
    <property type="component" value="Unassembled WGS sequence"/>
</dbReference>
<dbReference type="EMBL" id="DLYI01000134">
    <property type="protein sequence ID" value="HAC28230.1"/>
    <property type="molecule type" value="Genomic_DNA"/>
</dbReference>